<keyword evidence="5" id="KW-1185">Reference proteome</keyword>
<keyword evidence="1" id="KW-0143">Chaperone</keyword>
<evidence type="ECO:0000313" key="5">
    <source>
        <dbReference type="Proteomes" id="UP001142489"/>
    </source>
</evidence>
<comment type="caution">
    <text evidence="4">The sequence shown here is derived from an EMBL/GenBank/DDBJ whole genome shotgun (WGS) entry which is preliminary data.</text>
</comment>
<dbReference type="SUPFAM" id="SSF46565">
    <property type="entry name" value="Chaperone J-domain"/>
    <property type="match status" value="1"/>
</dbReference>
<feature type="compositionally biased region" description="Basic and acidic residues" evidence="2">
    <location>
        <begin position="203"/>
        <end position="215"/>
    </location>
</feature>
<dbReference type="Pfam" id="PF00226">
    <property type="entry name" value="DnaJ"/>
    <property type="match status" value="1"/>
</dbReference>
<feature type="compositionally biased region" description="Basic and acidic residues" evidence="2">
    <location>
        <begin position="418"/>
        <end position="429"/>
    </location>
</feature>
<evidence type="ECO:0000259" key="3">
    <source>
        <dbReference type="PROSITE" id="PS50076"/>
    </source>
</evidence>
<dbReference type="OrthoDB" id="10250354at2759"/>
<gene>
    <name evidence="4" type="ORF">JRQ81_001958</name>
</gene>
<evidence type="ECO:0000256" key="1">
    <source>
        <dbReference type="ARBA" id="ARBA00023186"/>
    </source>
</evidence>
<organism evidence="4 5">
    <name type="scientific">Phrynocephalus forsythii</name>
    <dbReference type="NCBI Taxonomy" id="171643"/>
    <lineage>
        <taxon>Eukaryota</taxon>
        <taxon>Metazoa</taxon>
        <taxon>Chordata</taxon>
        <taxon>Craniata</taxon>
        <taxon>Vertebrata</taxon>
        <taxon>Euteleostomi</taxon>
        <taxon>Lepidosauria</taxon>
        <taxon>Squamata</taxon>
        <taxon>Bifurcata</taxon>
        <taxon>Unidentata</taxon>
        <taxon>Episquamata</taxon>
        <taxon>Toxicofera</taxon>
        <taxon>Iguania</taxon>
        <taxon>Acrodonta</taxon>
        <taxon>Agamidae</taxon>
        <taxon>Agaminae</taxon>
        <taxon>Phrynocephalus</taxon>
    </lineage>
</organism>
<reference evidence="4" key="1">
    <citation type="journal article" date="2023" name="DNA Res.">
        <title>Chromosome-level genome assembly of Phrynocephalus forsythii using third-generation DNA sequencing and Hi-C analysis.</title>
        <authorList>
            <person name="Qi Y."/>
            <person name="Zhao W."/>
            <person name="Zhao Y."/>
            <person name="Niu C."/>
            <person name="Cao S."/>
            <person name="Zhang Y."/>
        </authorList>
    </citation>
    <scope>NUCLEOTIDE SEQUENCE</scope>
    <source>
        <tissue evidence="4">Muscle</tissue>
    </source>
</reference>
<dbReference type="PANTHER" id="PTHR45168">
    <property type="entry name" value="DNAJ HOMOLOG SUBFAMILY B MEMBER 2"/>
    <property type="match status" value="1"/>
</dbReference>
<accession>A0A9Q1B8D6</accession>
<feature type="compositionally biased region" description="Basic and acidic residues" evidence="2">
    <location>
        <begin position="247"/>
        <end position="261"/>
    </location>
</feature>
<dbReference type="GO" id="GO:0051082">
    <property type="term" value="F:unfolded protein binding"/>
    <property type="evidence" value="ECO:0007669"/>
    <property type="project" value="InterPro"/>
</dbReference>
<feature type="region of interest" description="Disordered" evidence="2">
    <location>
        <begin position="86"/>
        <end position="329"/>
    </location>
</feature>
<dbReference type="InterPro" id="IPR036869">
    <property type="entry name" value="J_dom_sf"/>
</dbReference>
<feature type="compositionally biased region" description="Low complexity" evidence="2">
    <location>
        <begin position="140"/>
        <end position="153"/>
    </location>
</feature>
<feature type="compositionally biased region" description="Basic residues" evidence="2">
    <location>
        <begin position="355"/>
        <end position="364"/>
    </location>
</feature>
<feature type="compositionally biased region" description="Basic residues" evidence="2">
    <location>
        <begin position="298"/>
        <end position="309"/>
    </location>
</feature>
<feature type="compositionally biased region" description="Basic and acidic residues" evidence="2">
    <location>
        <begin position="366"/>
        <end position="376"/>
    </location>
</feature>
<sequence length="641" mass="72326">MCGFSDVHRLQPYPAQPMLVRHQPSKIRGSAYMVNDNPEGCANNQENHFDTVRYRMKLKKWHPDKNPDNKKEAEEKSKEIVEAYKVLSDRAFSDHGKHKSNRREEKSHTEPNEPCSQDAKSILAHGKSSCSEYDDSTFESDSGLSCSEDNSSSESEESPSEPSSETSSKSTPEPSQQNSDSESWSNEDTPEPNKSLPLHVCKKPHETSQIEEHEPSPNAKDCQVTHKRLSGRNRQQTKGKCLPSVRSELHVKDRKSREDPLLQKSGEFSWKRKEQTGRNESHAERSEQQTANCECQTRRPKLPKLKTKPHIGEGNLPTGKKKQKIVKCEQHTENKIEKVEADDLTGKREVPIKKCQAKKSRFHQGRGPDVRSEALTEQKPQVNKHESSTAFLRYTRKKTASPPQRKEMPAHGTALESPKNEAKMGEIRSRQRSKLQAGGRTLGVGKKVANVQKKPLHTERSKMNVLKNELHATKTCANAPKKELRPKKTKMNIQKIELHDARGQKTNPQLKEVAAEGNGPAYTWKVPATVWLSPAEETAKLLFGGTTEISGAQAPLPGKLRPNGPHQPLNGIQLANIQAWNRINQLHLRKNLLPHIDAPTQNGKTWPPPYIPSNHEMFKPEALFSCPRCSQCWCKFLNHSP</sequence>
<dbReference type="Proteomes" id="UP001142489">
    <property type="component" value="Unassembled WGS sequence"/>
</dbReference>
<dbReference type="PANTHER" id="PTHR45168:SF3">
    <property type="entry name" value="DNAJ HEAT SHOCK PROTEIN FAMILY (HSP40) MEMBER B2"/>
    <property type="match status" value="1"/>
</dbReference>
<evidence type="ECO:0000313" key="4">
    <source>
        <dbReference type="EMBL" id="KAJ7346008.1"/>
    </source>
</evidence>
<name>A0A9Q1B8D6_9SAUR</name>
<dbReference type="PROSITE" id="PS50076">
    <property type="entry name" value="DNAJ_2"/>
    <property type="match status" value="1"/>
</dbReference>
<feature type="compositionally biased region" description="Basic and acidic residues" evidence="2">
    <location>
        <begin position="102"/>
        <end position="111"/>
    </location>
</feature>
<feature type="compositionally biased region" description="Polar residues" evidence="2">
    <location>
        <begin position="176"/>
        <end position="187"/>
    </location>
</feature>
<dbReference type="InterPro" id="IPR043183">
    <property type="entry name" value="DNJB2/6-like"/>
</dbReference>
<evidence type="ECO:0000256" key="2">
    <source>
        <dbReference type="SAM" id="MobiDB-lite"/>
    </source>
</evidence>
<proteinExistence type="predicted"/>
<feature type="compositionally biased region" description="Basic and acidic residues" evidence="2">
    <location>
        <begin position="269"/>
        <end position="287"/>
    </location>
</feature>
<feature type="domain" description="J" evidence="3">
    <location>
        <begin position="30"/>
        <end position="104"/>
    </location>
</feature>
<protein>
    <recommendedName>
        <fullName evidence="3">J domain-containing protein</fullName>
    </recommendedName>
</protein>
<feature type="region of interest" description="Disordered" evidence="2">
    <location>
        <begin position="352"/>
        <end position="436"/>
    </location>
</feature>
<dbReference type="PRINTS" id="PR00625">
    <property type="entry name" value="JDOMAIN"/>
</dbReference>
<dbReference type="AlphaFoldDB" id="A0A9Q1B8D6"/>
<dbReference type="CDD" id="cd06257">
    <property type="entry name" value="DnaJ"/>
    <property type="match status" value="1"/>
</dbReference>
<dbReference type="GO" id="GO:0030544">
    <property type="term" value="F:Hsp70 protein binding"/>
    <property type="evidence" value="ECO:0007669"/>
    <property type="project" value="InterPro"/>
</dbReference>
<feature type="compositionally biased region" description="Low complexity" evidence="2">
    <location>
        <begin position="160"/>
        <end position="175"/>
    </location>
</feature>
<dbReference type="Gene3D" id="1.10.287.110">
    <property type="entry name" value="DnaJ domain"/>
    <property type="match status" value="1"/>
</dbReference>
<feature type="compositionally biased region" description="Basic and acidic residues" evidence="2">
    <location>
        <begin position="86"/>
        <end position="95"/>
    </location>
</feature>
<feature type="compositionally biased region" description="Basic residues" evidence="2">
    <location>
        <begin position="225"/>
        <end position="237"/>
    </location>
</feature>
<dbReference type="SMART" id="SM00271">
    <property type="entry name" value="DnaJ"/>
    <property type="match status" value="1"/>
</dbReference>
<dbReference type="EMBL" id="JAPFRF010000001">
    <property type="protein sequence ID" value="KAJ7346008.1"/>
    <property type="molecule type" value="Genomic_DNA"/>
</dbReference>
<dbReference type="InterPro" id="IPR001623">
    <property type="entry name" value="DnaJ_domain"/>
</dbReference>